<evidence type="ECO:0000313" key="9">
    <source>
        <dbReference type="EMBL" id="CCH75465.1"/>
    </source>
</evidence>
<dbReference type="AlphaFoldDB" id="W6K2V6"/>
<dbReference type="InterPro" id="IPR003593">
    <property type="entry name" value="AAA+_ATPase"/>
</dbReference>
<dbReference type="InterPro" id="IPR003439">
    <property type="entry name" value="ABC_transporter-like_ATP-bd"/>
</dbReference>
<dbReference type="GO" id="GO:0005886">
    <property type="term" value="C:plasma membrane"/>
    <property type="evidence" value="ECO:0007669"/>
    <property type="project" value="UniProtKB-SubCell"/>
</dbReference>
<protein>
    <submittedName>
        <fullName evidence="9">Phosphonate-transporting ATPase</fullName>
        <ecNumber evidence="9">3.6.3.28</ecNumber>
    </submittedName>
</protein>
<evidence type="ECO:0000256" key="4">
    <source>
        <dbReference type="ARBA" id="ARBA00022741"/>
    </source>
</evidence>
<dbReference type="InterPro" id="IPR050763">
    <property type="entry name" value="ABC_transporter_ATP-binding"/>
</dbReference>
<keyword evidence="3" id="KW-0813">Transport</keyword>
<evidence type="ECO:0000256" key="5">
    <source>
        <dbReference type="ARBA" id="ARBA00022840"/>
    </source>
</evidence>
<evidence type="ECO:0000256" key="6">
    <source>
        <dbReference type="ARBA" id="ARBA00023251"/>
    </source>
</evidence>
<reference evidence="9 10" key="1">
    <citation type="journal article" date="2013" name="ISME J.">
        <title>A metabolic model for members of the genus Tetrasphaera involved in enhanced biological phosphorus removal.</title>
        <authorList>
            <person name="Kristiansen R."/>
            <person name="Nguyen H.T.T."/>
            <person name="Saunders A.M."/>
            <person name="Nielsen J.L."/>
            <person name="Wimmer R."/>
            <person name="Le V.Q."/>
            <person name="McIlroy S.J."/>
            <person name="Petrovski S."/>
            <person name="Seviour R.J."/>
            <person name="Calteau A."/>
            <person name="Nielsen K.L."/>
            <person name="Nielsen P.H."/>
        </authorList>
    </citation>
    <scope>NUCLEOTIDE SEQUENCE [LARGE SCALE GENOMIC DNA]</scope>
    <source>
        <strain evidence="9 10">Ben110</strain>
    </source>
</reference>
<evidence type="ECO:0000256" key="7">
    <source>
        <dbReference type="SAM" id="MobiDB-lite"/>
    </source>
</evidence>
<dbReference type="SMART" id="SM00382">
    <property type="entry name" value="AAA"/>
    <property type="match status" value="1"/>
</dbReference>
<dbReference type="SUPFAM" id="SSF52540">
    <property type="entry name" value="P-loop containing nucleoside triphosphate hydrolases"/>
    <property type="match status" value="1"/>
</dbReference>
<keyword evidence="10" id="KW-1185">Reference proteome</keyword>
<keyword evidence="9" id="KW-0378">Hydrolase</keyword>
<dbReference type="PROSITE" id="PS50893">
    <property type="entry name" value="ABC_TRANSPORTER_2"/>
    <property type="match status" value="1"/>
</dbReference>
<dbReference type="InterPro" id="IPR017871">
    <property type="entry name" value="ABC_transporter-like_CS"/>
</dbReference>
<comment type="similarity">
    <text evidence="2">Belongs to the ABC transporter superfamily.</text>
</comment>
<gene>
    <name evidence="9" type="ORF">BN11_720004</name>
</gene>
<comment type="caution">
    <text evidence="9">The sequence shown here is derived from an EMBL/GenBank/DDBJ whole genome shotgun (WGS) entry which is preliminary data.</text>
</comment>
<keyword evidence="4" id="KW-0547">Nucleotide-binding</keyword>
<evidence type="ECO:0000259" key="8">
    <source>
        <dbReference type="PROSITE" id="PS50893"/>
    </source>
</evidence>
<sequence length="274" mass="29092">MVSDCTANSSDGKAIRSGQLKATMPPEAPIVRVASLRYAYRRHVALHDISFDLGPGVTALLGPNGSGKTTLLKCVLGLLPTEAGTITRDERGRTDGVESFGYVPQSPELPGFSTVHDAVAYAGWLYGMSPGKLDAAAHGILELLGLTDLARRRIRTLSGGQRQRVAIAAGMIHDPPLLVLDEPSAGLDPGQRLRVREAVARVTQARATLLSTHLLEDVRHVADRILVLVNGKVGFDGTVDDLYRVIGPSHTGDLGADFEAGYDALIRTLGGDSE</sequence>
<dbReference type="Pfam" id="PF00005">
    <property type="entry name" value="ABC_tran"/>
    <property type="match status" value="1"/>
</dbReference>
<evidence type="ECO:0000256" key="2">
    <source>
        <dbReference type="ARBA" id="ARBA00005417"/>
    </source>
</evidence>
<evidence type="ECO:0000256" key="1">
    <source>
        <dbReference type="ARBA" id="ARBA00004202"/>
    </source>
</evidence>
<dbReference type="InterPro" id="IPR027417">
    <property type="entry name" value="P-loop_NTPase"/>
</dbReference>
<dbReference type="OrthoDB" id="9804819at2"/>
<proteinExistence type="inferred from homology"/>
<evidence type="ECO:0000256" key="3">
    <source>
        <dbReference type="ARBA" id="ARBA00022448"/>
    </source>
</evidence>
<dbReference type="GO" id="GO:0016887">
    <property type="term" value="F:ATP hydrolysis activity"/>
    <property type="evidence" value="ECO:0007669"/>
    <property type="project" value="InterPro"/>
</dbReference>
<dbReference type="EMBL" id="CAJA01000499">
    <property type="protein sequence ID" value="CCH75465.1"/>
    <property type="molecule type" value="Genomic_DNA"/>
</dbReference>
<keyword evidence="6" id="KW-0046">Antibiotic resistance</keyword>
<dbReference type="PROSITE" id="PS00211">
    <property type="entry name" value="ABC_TRANSPORTER_1"/>
    <property type="match status" value="1"/>
</dbReference>
<dbReference type="GO" id="GO:0046677">
    <property type="term" value="P:response to antibiotic"/>
    <property type="evidence" value="ECO:0007669"/>
    <property type="project" value="UniProtKB-KW"/>
</dbReference>
<dbReference type="EC" id="3.6.3.28" evidence="9"/>
<dbReference type="PANTHER" id="PTHR42711:SF5">
    <property type="entry name" value="ABC TRANSPORTER ATP-BINDING PROTEIN NATA"/>
    <property type="match status" value="1"/>
</dbReference>
<feature type="domain" description="ABC transporter" evidence="8">
    <location>
        <begin position="31"/>
        <end position="255"/>
    </location>
</feature>
<feature type="compositionally biased region" description="Polar residues" evidence="7">
    <location>
        <begin position="1"/>
        <end position="11"/>
    </location>
</feature>
<feature type="region of interest" description="Disordered" evidence="7">
    <location>
        <begin position="1"/>
        <end position="20"/>
    </location>
</feature>
<keyword evidence="5" id="KW-0067">ATP-binding</keyword>
<organism evidence="9 10">
    <name type="scientific">Nostocoides australiense Ben110</name>
    <dbReference type="NCBI Taxonomy" id="1193182"/>
    <lineage>
        <taxon>Bacteria</taxon>
        <taxon>Bacillati</taxon>
        <taxon>Actinomycetota</taxon>
        <taxon>Actinomycetes</taxon>
        <taxon>Micrococcales</taxon>
        <taxon>Intrasporangiaceae</taxon>
        <taxon>Nostocoides</taxon>
    </lineage>
</organism>
<accession>W6K2V6</accession>
<dbReference type="GO" id="GO:0005524">
    <property type="term" value="F:ATP binding"/>
    <property type="evidence" value="ECO:0007669"/>
    <property type="project" value="UniProtKB-KW"/>
</dbReference>
<dbReference type="STRING" id="1193182.BN11_720004"/>
<dbReference type="PANTHER" id="PTHR42711">
    <property type="entry name" value="ABC TRANSPORTER ATP-BINDING PROTEIN"/>
    <property type="match status" value="1"/>
</dbReference>
<dbReference type="Gene3D" id="3.40.50.300">
    <property type="entry name" value="P-loop containing nucleotide triphosphate hydrolases"/>
    <property type="match status" value="1"/>
</dbReference>
<evidence type="ECO:0000313" key="10">
    <source>
        <dbReference type="Proteomes" id="UP000035763"/>
    </source>
</evidence>
<name>W6K2V6_9MICO</name>
<comment type="subcellular location">
    <subcellularLocation>
        <location evidence="1">Cell membrane</location>
        <topology evidence="1">Peripheral membrane protein</topology>
    </subcellularLocation>
</comment>
<dbReference type="Proteomes" id="UP000035763">
    <property type="component" value="Unassembled WGS sequence"/>
</dbReference>